<gene>
    <name evidence="1" type="ORF">SAMN05216296_3220</name>
</gene>
<sequence>MKILVYSRFNESTILQGLGRPDYSYYFVLKDFLPVLRDLGEVVVIDRVEDIKQHYHPKFSAGEECFFLSFTPPNKCLTDLPCVTVPVFAWEFSSIPNESLSSDDRQNWLLMLSRFGVAITHSMQVVKAVKRELGSEFPIISVPSPVWDKYSKIRLRKRKPLVGGFLNISSGIVVDTFDPRLVPYISGDESIGLAFQRLREIKIRQVQESGAAALADRLIGESRVALSWRHGRRWWRSMRKLYSARHPLEWAPKSNEQPELPLWLLGSSELRLEGVVFTTLFNPHDGRKNWSDMLTAFCSAFEDEPNATLVFKLGHSENYQSAIDDMLIWLARMPSFKCRVVLLQGYLEGDSFEQLIEASTYVINAAYGEGQCLPLMEFLSCGVPAIAPRHSAMADYIDHEVAFVVKSWEEACAWPHDQRQAYRTLRHQIDWESLKSCFLDAYSCVINDPERYQVMSVTAVKRMQAHCSREVARERLAEFLNMVKGRFAQ</sequence>
<name>A0A1H2HSC2_9PSED</name>
<dbReference type="SUPFAM" id="SSF53756">
    <property type="entry name" value="UDP-Glycosyltransferase/glycogen phosphorylase"/>
    <property type="match status" value="1"/>
</dbReference>
<organism evidence="1 2">
    <name type="scientific">Pseudomonas pohangensis</name>
    <dbReference type="NCBI Taxonomy" id="364197"/>
    <lineage>
        <taxon>Bacteria</taxon>
        <taxon>Pseudomonadati</taxon>
        <taxon>Pseudomonadota</taxon>
        <taxon>Gammaproteobacteria</taxon>
        <taxon>Pseudomonadales</taxon>
        <taxon>Pseudomonadaceae</taxon>
        <taxon>Pseudomonas</taxon>
    </lineage>
</organism>
<dbReference type="AlphaFoldDB" id="A0A1H2HSC2"/>
<evidence type="ECO:0000313" key="2">
    <source>
        <dbReference type="Proteomes" id="UP000243232"/>
    </source>
</evidence>
<keyword evidence="2" id="KW-1185">Reference proteome</keyword>
<evidence type="ECO:0000313" key="1">
    <source>
        <dbReference type="EMBL" id="SDU34616.1"/>
    </source>
</evidence>
<dbReference type="Proteomes" id="UP000243232">
    <property type="component" value="Chromosome I"/>
</dbReference>
<reference evidence="2" key="1">
    <citation type="submission" date="2016-10" db="EMBL/GenBank/DDBJ databases">
        <authorList>
            <person name="Varghese N."/>
            <person name="Submissions S."/>
        </authorList>
    </citation>
    <scope>NUCLEOTIDE SEQUENCE [LARGE SCALE GENOMIC DNA]</scope>
    <source>
        <strain evidence="2">DSM 17875</strain>
    </source>
</reference>
<dbReference type="Gene3D" id="3.40.50.2000">
    <property type="entry name" value="Glycogen Phosphorylase B"/>
    <property type="match status" value="1"/>
</dbReference>
<accession>A0A1H2HSC2</accession>
<dbReference type="PANTHER" id="PTHR46656:SF3">
    <property type="entry name" value="PUTATIVE-RELATED"/>
    <property type="match status" value="1"/>
</dbReference>
<proteinExistence type="predicted"/>
<dbReference type="STRING" id="364197.SAMN05216296_3220"/>
<dbReference type="PANTHER" id="PTHR46656">
    <property type="entry name" value="PUTATIVE-RELATED"/>
    <property type="match status" value="1"/>
</dbReference>
<protein>
    <submittedName>
        <fullName evidence="1">Uncharacterized protein</fullName>
    </submittedName>
</protein>
<dbReference type="OrthoDB" id="5936320at2"/>
<dbReference type="RefSeq" id="WP_090197663.1">
    <property type="nucleotide sequence ID" value="NZ_LT629785.1"/>
</dbReference>
<dbReference type="EMBL" id="LT629785">
    <property type="protein sequence ID" value="SDU34616.1"/>
    <property type="molecule type" value="Genomic_DNA"/>
</dbReference>